<dbReference type="CDD" id="cd04301">
    <property type="entry name" value="NAT_SF"/>
    <property type="match status" value="1"/>
</dbReference>
<reference evidence="5" key="1">
    <citation type="submission" date="2016-10" db="EMBL/GenBank/DDBJ databases">
        <authorList>
            <person name="Varghese N."/>
            <person name="Submissions S."/>
        </authorList>
    </citation>
    <scope>NUCLEOTIDE SEQUENCE [LARGE SCALE GENOMIC DNA]</scope>
    <source>
        <strain evidence="5">CGMCC 1.10119</strain>
    </source>
</reference>
<evidence type="ECO:0000256" key="1">
    <source>
        <dbReference type="ARBA" id="ARBA00022679"/>
    </source>
</evidence>
<dbReference type="PANTHER" id="PTHR43877">
    <property type="entry name" value="AMINOALKYLPHOSPHONATE N-ACETYLTRANSFERASE-RELATED-RELATED"/>
    <property type="match status" value="1"/>
</dbReference>
<feature type="domain" description="N-acetyltransferase" evidence="3">
    <location>
        <begin position="12"/>
        <end position="160"/>
    </location>
</feature>
<sequence>MITPVASDGDYSTLRALLSDYHEWMHEHAGDVYGPDAELRHDVESLADDPESWAWIASHDGEPAGCVLLYGTAGDVAEFKRLWVDPAARGSGLGRALVETVAEKAHTEGYETLGLTTPPWATAAHELYESLGFERTPPYPETRLPEQFHDEALFMQLKLSATEE</sequence>
<dbReference type="EMBL" id="FNHL01000001">
    <property type="protein sequence ID" value="SDM14860.1"/>
    <property type="molecule type" value="Genomic_DNA"/>
</dbReference>
<evidence type="ECO:0000313" key="5">
    <source>
        <dbReference type="Proteomes" id="UP000199451"/>
    </source>
</evidence>
<keyword evidence="2" id="KW-0012">Acyltransferase</keyword>
<dbReference type="InterPro" id="IPR000182">
    <property type="entry name" value="GNAT_dom"/>
</dbReference>
<organism evidence="4 5">
    <name type="scientific">Halogranum gelatinilyticum</name>
    <dbReference type="NCBI Taxonomy" id="660521"/>
    <lineage>
        <taxon>Archaea</taxon>
        <taxon>Methanobacteriati</taxon>
        <taxon>Methanobacteriota</taxon>
        <taxon>Stenosarchaea group</taxon>
        <taxon>Halobacteria</taxon>
        <taxon>Halobacteriales</taxon>
        <taxon>Haloferacaceae</taxon>
    </lineage>
</organism>
<dbReference type="PROSITE" id="PS51186">
    <property type="entry name" value="GNAT"/>
    <property type="match status" value="1"/>
</dbReference>
<dbReference type="SUPFAM" id="SSF55729">
    <property type="entry name" value="Acyl-CoA N-acyltransferases (Nat)"/>
    <property type="match status" value="1"/>
</dbReference>
<accession>A0A1G9QVH7</accession>
<dbReference type="RefSeq" id="WP_089694729.1">
    <property type="nucleotide sequence ID" value="NZ_FNHL01000001.1"/>
</dbReference>
<proteinExistence type="predicted"/>
<gene>
    <name evidence="4" type="ORF">SAMN04487949_1041</name>
</gene>
<dbReference type="Proteomes" id="UP000199451">
    <property type="component" value="Unassembled WGS sequence"/>
</dbReference>
<dbReference type="Gene3D" id="3.40.630.30">
    <property type="match status" value="1"/>
</dbReference>
<dbReference type="PANTHER" id="PTHR43877:SF2">
    <property type="entry name" value="AMINOALKYLPHOSPHONATE N-ACETYLTRANSFERASE-RELATED"/>
    <property type="match status" value="1"/>
</dbReference>
<evidence type="ECO:0000259" key="3">
    <source>
        <dbReference type="PROSITE" id="PS51186"/>
    </source>
</evidence>
<dbReference type="InterPro" id="IPR016181">
    <property type="entry name" value="Acyl_CoA_acyltransferase"/>
</dbReference>
<evidence type="ECO:0000256" key="2">
    <source>
        <dbReference type="ARBA" id="ARBA00023315"/>
    </source>
</evidence>
<evidence type="ECO:0000313" key="4">
    <source>
        <dbReference type="EMBL" id="SDM14860.1"/>
    </source>
</evidence>
<dbReference type="InterPro" id="IPR050832">
    <property type="entry name" value="Bact_Acetyltransf"/>
</dbReference>
<dbReference type="GO" id="GO:0016747">
    <property type="term" value="F:acyltransferase activity, transferring groups other than amino-acyl groups"/>
    <property type="evidence" value="ECO:0007669"/>
    <property type="project" value="InterPro"/>
</dbReference>
<keyword evidence="1" id="KW-0808">Transferase</keyword>
<name>A0A1G9QVH7_9EURY</name>
<dbReference type="STRING" id="660521.SAMN04487949_1041"/>
<dbReference type="OrthoDB" id="194677at2157"/>
<dbReference type="AlphaFoldDB" id="A0A1G9QVH7"/>
<protein>
    <submittedName>
        <fullName evidence="4">N-acetylglutamate synthase, GNAT family</fullName>
    </submittedName>
</protein>
<dbReference type="Pfam" id="PF00583">
    <property type="entry name" value="Acetyltransf_1"/>
    <property type="match status" value="1"/>
</dbReference>
<keyword evidence="5" id="KW-1185">Reference proteome</keyword>